<evidence type="ECO:0000313" key="5">
    <source>
        <dbReference type="EMBL" id="CAI8044957.1"/>
    </source>
</evidence>
<dbReference type="AlphaFoldDB" id="A0AA35TBP9"/>
<evidence type="ECO:0000256" key="1">
    <source>
        <dbReference type="ARBA" id="ARBA00023157"/>
    </source>
</evidence>
<evidence type="ECO:0000313" key="6">
    <source>
        <dbReference type="Proteomes" id="UP001174909"/>
    </source>
</evidence>
<dbReference type="CDD" id="cd00033">
    <property type="entry name" value="CCP"/>
    <property type="match status" value="1"/>
</dbReference>
<keyword evidence="3" id="KW-0812">Transmembrane</keyword>
<accession>A0AA35TBP9</accession>
<feature type="disulfide bond" evidence="2">
    <location>
        <begin position="157"/>
        <end position="184"/>
    </location>
</feature>
<evidence type="ECO:0000256" key="2">
    <source>
        <dbReference type="PROSITE-ProRule" id="PRU00302"/>
    </source>
</evidence>
<evidence type="ECO:0000256" key="3">
    <source>
        <dbReference type="SAM" id="Phobius"/>
    </source>
</evidence>
<keyword evidence="2" id="KW-0768">Sushi</keyword>
<dbReference type="SUPFAM" id="SSF57535">
    <property type="entry name" value="Complement control module/SCR domain"/>
    <property type="match status" value="1"/>
</dbReference>
<gene>
    <name evidence="5" type="ORF">GBAR_LOCUS24886</name>
</gene>
<reference evidence="5" key="1">
    <citation type="submission" date="2023-03" db="EMBL/GenBank/DDBJ databases">
        <authorList>
            <person name="Steffen K."/>
            <person name="Cardenas P."/>
        </authorList>
    </citation>
    <scope>NUCLEOTIDE SEQUENCE</scope>
</reference>
<keyword evidence="6" id="KW-1185">Reference proteome</keyword>
<feature type="domain" description="Sushi" evidence="4">
    <location>
        <begin position="128"/>
        <end position="186"/>
    </location>
</feature>
<dbReference type="EMBL" id="CASHTH010003436">
    <property type="protein sequence ID" value="CAI8044957.1"/>
    <property type="molecule type" value="Genomic_DNA"/>
</dbReference>
<dbReference type="PROSITE" id="PS50923">
    <property type="entry name" value="SUSHI"/>
    <property type="match status" value="1"/>
</dbReference>
<comment type="caution">
    <text evidence="5">The sequence shown here is derived from an EMBL/GenBank/DDBJ whole genome shotgun (WGS) entry which is preliminary data.</text>
</comment>
<dbReference type="InterPro" id="IPR000436">
    <property type="entry name" value="Sushi_SCR_CCP_dom"/>
</dbReference>
<keyword evidence="3" id="KW-0472">Membrane</keyword>
<comment type="caution">
    <text evidence="2">Lacks conserved residue(s) required for the propagation of feature annotation.</text>
</comment>
<dbReference type="Proteomes" id="UP001174909">
    <property type="component" value="Unassembled WGS sequence"/>
</dbReference>
<dbReference type="SMART" id="SM00032">
    <property type="entry name" value="CCP"/>
    <property type="match status" value="1"/>
</dbReference>
<proteinExistence type="predicted"/>
<sequence>MMNGSRGNYTSTLDVVVNDKIQNGTNVTCRILSSVASLLFFKQGSPLSPHVDFNVESHSVETFTTCLTWQRQKSDLYYLINTSSGIEYNQTSTELCLRAEYNTPLQVSVVAVNCAGESEPVTTDITIAGCGPPSPPVNGSVGELTSSRVGAQVTYSCDTHLVLVGETVATCSLPSLTWLPNVTCVQPPVLTSSSIVTSKTPVATVTPTMQPMNGDKRGSSLSTAEAVATTGVVCVVCSFTAGLLLGVLLTQCHGHCHRKGKRGQTEIPPVYEDIPLEKTPPIELNTNEAYGHISR</sequence>
<dbReference type="InterPro" id="IPR035976">
    <property type="entry name" value="Sushi/SCR/CCP_sf"/>
</dbReference>
<protein>
    <recommendedName>
        <fullName evidence="4">Sushi domain-containing protein</fullName>
    </recommendedName>
</protein>
<dbReference type="Gene3D" id="2.10.70.10">
    <property type="entry name" value="Complement Module, domain 1"/>
    <property type="match status" value="1"/>
</dbReference>
<evidence type="ECO:0000259" key="4">
    <source>
        <dbReference type="PROSITE" id="PS50923"/>
    </source>
</evidence>
<organism evidence="5 6">
    <name type="scientific">Geodia barretti</name>
    <name type="common">Barrett's horny sponge</name>
    <dbReference type="NCBI Taxonomy" id="519541"/>
    <lineage>
        <taxon>Eukaryota</taxon>
        <taxon>Metazoa</taxon>
        <taxon>Porifera</taxon>
        <taxon>Demospongiae</taxon>
        <taxon>Heteroscleromorpha</taxon>
        <taxon>Tetractinellida</taxon>
        <taxon>Astrophorina</taxon>
        <taxon>Geodiidae</taxon>
        <taxon>Geodia</taxon>
    </lineage>
</organism>
<keyword evidence="1 2" id="KW-1015">Disulfide bond</keyword>
<dbReference type="Pfam" id="PF00084">
    <property type="entry name" value="Sushi"/>
    <property type="match status" value="1"/>
</dbReference>
<keyword evidence="3" id="KW-1133">Transmembrane helix</keyword>
<feature type="transmembrane region" description="Helical" evidence="3">
    <location>
        <begin position="226"/>
        <end position="249"/>
    </location>
</feature>
<name>A0AA35TBP9_GEOBA</name>